<evidence type="ECO:0000313" key="2">
    <source>
        <dbReference type="Proteomes" id="UP000230821"/>
    </source>
</evidence>
<dbReference type="Proteomes" id="UP000230821">
    <property type="component" value="Unassembled WGS sequence"/>
</dbReference>
<dbReference type="EMBL" id="PDSK01000068">
    <property type="protein sequence ID" value="PIE34987.1"/>
    <property type="molecule type" value="Genomic_DNA"/>
</dbReference>
<dbReference type="AlphaFoldDB" id="A0A2G6KH45"/>
<sequence>MWRAQGVSPGNRGPALLLEEPGMGGIGTMSSLRGWTGDRIWQPVRYRSDALRSPDCAPLGLF</sequence>
<proteinExistence type="predicted"/>
<comment type="caution">
    <text evidence="1">The sequence shown here is derived from an EMBL/GenBank/DDBJ whole genome shotgun (WGS) entry which is preliminary data.</text>
</comment>
<organism evidence="1 2">
    <name type="scientific">candidate division KSB3 bacterium</name>
    <dbReference type="NCBI Taxonomy" id="2044937"/>
    <lineage>
        <taxon>Bacteria</taxon>
        <taxon>candidate division KSB3</taxon>
    </lineage>
</organism>
<accession>A0A2G6KH45</accession>
<reference evidence="1 2" key="1">
    <citation type="submission" date="2017-10" db="EMBL/GenBank/DDBJ databases">
        <title>Novel microbial diversity and functional potential in the marine mammal oral microbiome.</title>
        <authorList>
            <person name="Dudek N.K."/>
            <person name="Sun C.L."/>
            <person name="Burstein D."/>
            <person name="Kantor R.S."/>
            <person name="Aliaga Goltsman D.S."/>
            <person name="Bik E.M."/>
            <person name="Thomas B.C."/>
            <person name="Banfield J.F."/>
            <person name="Relman D.A."/>
        </authorList>
    </citation>
    <scope>NUCLEOTIDE SEQUENCE [LARGE SCALE GENOMIC DNA]</scope>
    <source>
        <strain evidence="1">DOLJORAL78_47_16</strain>
    </source>
</reference>
<name>A0A2G6KH45_9BACT</name>
<gene>
    <name evidence="1" type="ORF">CSA56_06015</name>
</gene>
<evidence type="ECO:0000313" key="1">
    <source>
        <dbReference type="EMBL" id="PIE34987.1"/>
    </source>
</evidence>
<protein>
    <submittedName>
        <fullName evidence="1">Uncharacterized protein</fullName>
    </submittedName>
</protein>